<name>A0A975BTN4_9BACT</name>
<evidence type="ECO:0000313" key="2">
    <source>
        <dbReference type="Proteomes" id="UP000663722"/>
    </source>
</evidence>
<evidence type="ECO:0000313" key="1">
    <source>
        <dbReference type="EMBL" id="QTA91564.1"/>
    </source>
</evidence>
<protein>
    <submittedName>
        <fullName evidence="1">Uncharacterized protein</fullName>
    </submittedName>
</protein>
<accession>A0A975BTN4</accession>
<gene>
    <name evidence="1" type="ORF">dnm_076340</name>
</gene>
<dbReference type="AlphaFoldDB" id="A0A975BTN4"/>
<organism evidence="1 2">
    <name type="scientific">Desulfonema magnum</name>
    <dbReference type="NCBI Taxonomy" id="45655"/>
    <lineage>
        <taxon>Bacteria</taxon>
        <taxon>Pseudomonadati</taxon>
        <taxon>Thermodesulfobacteriota</taxon>
        <taxon>Desulfobacteria</taxon>
        <taxon>Desulfobacterales</taxon>
        <taxon>Desulfococcaceae</taxon>
        <taxon>Desulfonema</taxon>
    </lineage>
</organism>
<reference evidence="1" key="1">
    <citation type="journal article" date="2021" name="Microb. Physiol.">
        <title>Proteogenomic Insights into the Physiology of Marine, Sulfate-Reducing, Filamentous Desulfonema limicola and Desulfonema magnum.</title>
        <authorList>
            <person name="Schnaars V."/>
            <person name="Wohlbrand L."/>
            <person name="Scheve S."/>
            <person name="Hinrichs C."/>
            <person name="Reinhardt R."/>
            <person name="Rabus R."/>
        </authorList>
    </citation>
    <scope>NUCLEOTIDE SEQUENCE</scope>
    <source>
        <strain evidence="1">4be13</strain>
    </source>
</reference>
<dbReference type="EMBL" id="CP061800">
    <property type="protein sequence ID" value="QTA91564.1"/>
    <property type="molecule type" value="Genomic_DNA"/>
</dbReference>
<keyword evidence="2" id="KW-1185">Reference proteome</keyword>
<dbReference type="KEGG" id="dmm:dnm_076340"/>
<sequence>MGLQPRPGCFRITADEHFGRPVRQTDMRPPRSLTAKTFGQLLNLNT</sequence>
<dbReference type="Proteomes" id="UP000663722">
    <property type="component" value="Chromosome"/>
</dbReference>
<proteinExistence type="predicted"/>